<proteinExistence type="inferred from homology"/>
<accession>A0A212J5V6</accession>
<evidence type="ECO:0000313" key="2">
    <source>
        <dbReference type="EMBL" id="SBV94545.1"/>
    </source>
</evidence>
<sequence>MQFSDTPRQSVVAGRFYSDTPQSLREEVLRYLRMRPQKLVDLKGRELLALLVPHAGYVFSGPIAGMTLGQASLPDRLIVLGPNHTGHGAPLSVWNGGPWRTPLGAMPVDEAASSALVAANVGFSGDTKAHVQEHSLEVLVPFFQIMNPNARMAAVTVSRMPLAALQKAGEALAAVVADAAASGDTILIVVSSDMSHYLPHDKSVLMDTLALDALKTLDPETYFKTIQDNGISMCGVFPMTLALFALAKLGAAKARVMAYATSGQTGRAHGADMERVVGYAGVAITR</sequence>
<dbReference type="Gene3D" id="3.40.830.10">
    <property type="entry name" value="LigB-like"/>
    <property type="match status" value="1"/>
</dbReference>
<dbReference type="PANTHER" id="PTHR11060:SF0">
    <property type="entry name" value="PROTEIN MEMO1"/>
    <property type="match status" value="1"/>
</dbReference>
<gene>
    <name evidence="2" type="ORF">KL86DPRO_10716</name>
</gene>
<dbReference type="EMBL" id="FLUQ01000001">
    <property type="protein sequence ID" value="SBV94545.1"/>
    <property type="molecule type" value="Genomic_DNA"/>
</dbReference>
<protein>
    <submittedName>
        <fullName evidence="2">Memo-like family protein</fullName>
    </submittedName>
</protein>
<dbReference type="PANTHER" id="PTHR11060">
    <property type="entry name" value="PROTEIN MEMO1"/>
    <property type="match status" value="1"/>
</dbReference>
<dbReference type="InterPro" id="IPR002737">
    <property type="entry name" value="MEMO1_fam"/>
</dbReference>
<dbReference type="CDD" id="cd07361">
    <property type="entry name" value="MEMO_like"/>
    <property type="match status" value="1"/>
</dbReference>
<reference evidence="2" key="1">
    <citation type="submission" date="2016-04" db="EMBL/GenBank/DDBJ databases">
        <authorList>
            <person name="Evans L.H."/>
            <person name="Alamgir A."/>
            <person name="Owens N."/>
            <person name="Weber N.D."/>
            <person name="Virtaneva K."/>
            <person name="Barbian K."/>
            <person name="Babar A."/>
            <person name="Rosenke K."/>
        </authorList>
    </citation>
    <scope>NUCLEOTIDE SEQUENCE</scope>
    <source>
        <strain evidence="2">86</strain>
    </source>
</reference>
<name>A0A212J5V6_9DELT</name>
<dbReference type="AlphaFoldDB" id="A0A212J5V6"/>
<dbReference type="NCBIfam" id="TIGR04336">
    <property type="entry name" value="AmmeMemoSam_B"/>
    <property type="match status" value="1"/>
</dbReference>
<evidence type="ECO:0000256" key="1">
    <source>
        <dbReference type="ARBA" id="ARBA00006315"/>
    </source>
</evidence>
<dbReference type="Pfam" id="PF01875">
    <property type="entry name" value="Memo"/>
    <property type="match status" value="1"/>
</dbReference>
<organism evidence="2">
    <name type="scientific">uncultured delta proteobacterium</name>
    <dbReference type="NCBI Taxonomy" id="34034"/>
    <lineage>
        <taxon>Bacteria</taxon>
        <taxon>Deltaproteobacteria</taxon>
        <taxon>environmental samples</taxon>
    </lineage>
</organism>
<comment type="similarity">
    <text evidence="1">Belongs to the MEMO1 family.</text>
</comment>